<dbReference type="PANTHER" id="PTHR12631">
    <property type="entry name" value="ALPHA-L-IDURONIDASE"/>
    <property type="match status" value="1"/>
</dbReference>
<dbReference type="PANTHER" id="PTHR12631:SF10">
    <property type="entry name" value="BETA-XYLOSIDASE-LIKE PROTEIN-RELATED"/>
    <property type="match status" value="1"/>
</dbReference>
<accession>A0ABD3WL32</accession>
<dbReference type="EMBL" id="JBJQND010000006">
    <property type="protein sequence ID" value="KAL3874655.1"/>
    <property type="molecule type" value="Genomic_DNA"/>
</dbReference>
<dbReference type="InterPro" id="IPR008979">
    <property type="entry name" value="Galactose-bd-like_sf"/>
</dbReference>
<evidence type="ECO:0000313" key="3">
    <source>
        <dbReference type="Proteomes" id="UP001634394"/>
    </source>
</evidence>
<sequence length="774" mass="86602">MTRNVLLWASVCLFNVVTLVAPWDPDAGIVKSMTKLSGVQVWATSNNDSAHKVLDNDDNTQWTSNNCLPMDYISRSDQNILYGLCPERCHSNNPQDQDLDKITDGMTITATKINPWTENVRKASFQIILPESTIQVLSIWGIYKDNTKVITVDGSGHETDIRLLNVTDSYHEIRINNLSGVSVLKIESPHDFILKEISALGTKGCAERIVIDLGQVQRIGVVRTRHWAGAKAAVSAKLVMSNDQKVWTTVKELVPDALGAVETVLSPPVEYRYIAVDYEVFSANYRHVYCWEIDAWGEHSKWGPVPTPVPQENTVREILGVNGIWGWGHNIYSDSITAGEGPYLYNQISSHARNYHNLNWDVLDPDFSPRFEQMAKSHGTNATWWLNWDREYSTWQKAGLYVDVSLQFTAKDFPESSWNTPERSAFQYGEEFASHFGQAIGNGFVDAVEVGNEPWDYHSGFYASLLKAMASGIRAVDTNITVLSGAFQAHDENADNPPSGNYIGTRVKEDAIGNVSVLNTHAYSFISTENGQRIATYPENQSSTFNSIRNILRWRDTNCPSKPIWLTEWGWDSDGENEACKNSECVSENAQALYGVRGLLMITRHQIQKATWYFYANLDNCDTLFCRSGLTSSKMHNFTKKAVFQAFETVLQMIGDKYFLNVFKEDSGGYVYLFGQQMNNPDATSNKVKSFEKATHIVAWLPVDAANTTSTSITMDLPRAVNVLNGWRITGATPPKLKATEDITVDGSHMSLNISSRPLIVEIVHPDHAGEIVG</sequence>
<keyword evidence="3" id="KW-1185">Reference proteome</keyword>
<proteinExistence type="predicted"/>
<organism evidence="2 3">
    <name type="scientific">Sinanodonta woodiana</name>
    <name type="common">Chinese pond mussel</name>
    <name type="synonym">Anodonta woodiana</name>
    <dbReference type="NCBI Taxonomy" id="1069815"/>
    <lineage>
        <taxon>Eukaryota</taxon>
        <taxon>Metazoa</taxon>
        <taxon>Spiralia</taxon>
        <taxon>Lophotrochozoa</taxon>
        <taxon>Mollusca</taxon>
        <taxon>Bivalvia</taxon>
        <taxon>Autobranchia</taxon>
        <taxon>Heteroconchia</taxon>
        <taxon>Palaeoheterodonta</taxon>
        <taxon>Unionida</taxon>
        <taxon>Unionoidea</taxon>
        <taxon>Unionidae</taxon>
        <taxon>Unioninae</taxon>
        <taxon>Sinanodonta</taxon>
    </lineage>
</organism>
<evidence type="ECO:0000313" key="2">
    <source>
        <dbReference type="EMBL" id="KAL3874655.1"/>
    </source>
</evidence>
<name>A0ABD3WL32_SINWO</name>
<comment type="caution">
    <text evidence="2">The sequence shown here is derived from an EMBL/GenBank/DDBJ whole genome shotgun (WGS) entry which is preliminary data.</text>
</comment>
<dbReference type="AlphaFoldDB" id="A0ABD3WL32"/>
<dbReference type="Proteomes" id="UP001634394">
    <property type="component" value="Unassembled WGS sequence"/>
</dbReference>
<dbReference type="Gene3D" id="3.20.20.80">
    <property type="entry name" value="Glycosidases"/>
    <property type="match status" value="1"/>
</dbReference>
<dbReference type="InterPro" id="IPR051923">
    <property type="entry name" value="Glycosyl_Hydrolase_39"/>
</dbReference>
<keyword evidence="1" id="KW-0732">Signal</keyword>
<feature type="chain" id="PRO_5044818116" description="F5/8 type C domain-containing protein" evidence="1">
    <location>
        <begin position="23"/>
        <end position="774"/>
    </location>
</feature>
<evidence type="ECO:0008006" key="4">
    <source>
        <dbReference type="Google" id="ProtNLM"/>
    </source>
</evidence>
<protein>
    <recommendedName>
        <fullName evidence="4">F5/8 type C domain-containing protein</fullName>
    </recommendedName>
</protein>
<feature type="signal peptide" evidence="1">
    <location>
        <begin position="1"/>
        <end position="22"/>
    </location>
</feature>
<dbReference type="InterPro" id="IPR017853">
    <property type="entry name" value="GH"/>
</dbReference>
<evidence type="ECO:0000256" key="1">
    <source>
        <dbReference type="SAM" id="SignalP"/>
    </source>
</evidence>
<reference evidence="2 3" key="1">
    <citation type="submission" date="2024-11" db="EMBL/GenBank/DDBJ databases">
        <title>Chromosome-level genome assembly of the freshwater bivalve Anodonta woodiana.</title>
        <authorList>
            <person name="Chen X."/>
        </authorList>
    </citation>
    <scope>NUCLEOTIDE SEQUENCE [LARGE SCALE GENOMIC DNA]</scope>
    <source>
        <strain evidence="2">MN2024</strain>
        <tissue evidence="2">Gills</tissue>
    </source>
</reference>
<dbReference type="SUPFAM" id="SSF49785">
    <property type="entry name" value="Galactose-binding domain-like"/>
    <property type="match status" value="1"/>
</dbReference>
<gene>
    <name evidence="2" type="ORF">ACJMK2_037637</name>
</gene>
<dbReference type="SUPFAM" id="SSF51445">
    <property type="entry name" value="(Trans)glycosidases"/>
    <property type="match status" value="1"/>
</dbReference>
<dbReference type="Gene3D" id="2.60.120.260">
    <property type="entry name" value="Galactose-binding domain-like"/>
    <property type="match status" value="1"/>
</dbReference>